<dbReference type="EMBL" id="JBBKZT010000001">
    <property type="protein sequence ID" value="MEJ8845027.1"/>
    <property type="molecule type" value="Genomic_DNA"/>
</dbReference>
<dbReference type="InterPro" id="IPR050832">
    <property type="entry name" value="Bact_Acetyltransf"/>
</dbReference>
<dbReference type="RefSeq" id="WP_340340216.1">
    <property type="nucleotide sequence ID" value="NZ_JBBKZT010000001.1"/>
</dbReference>
<dbReference type="SUPFAM" id="SSF55729">
    <property type="entry name" value="Acyl-CoA N-acyltransferases (Nat)"/>
    <property type="match status" value="1"/>
</dbReference>
<evidence type="ECO:0000256" key="1">
    <source>
        <dbReference type="ARBA" id="ARBA00022679"/>
    </source>
</evidence>
<evidence type="ECO:0000313" key="5">
    <source>
        <dbReference type="Proteomes" id="UP001385892"/>
    </source>
</evidence>
<keyword evidence="5" id="KW-1185">Reference proteome</keyword>
<name>A0ABU8WBZ9_9BURK</name>
<dbReference type="Gene3D" id="3.40.630.30">
    <property type="match status" value="1"/>
</dbReference>
<dbReference type="Pfam" id="PF00583">
    <property type="entry name" value="Acetyltransf_1"/>
    <property type="match status" value="1"/>
</dbReference>
<protein>
    <submittedName>
        <fullName evidence="4">GNAT family N-acetyltransferase</fullName>
    </submittedName>
</protein>
<evidence type="ECO:0000256" key="2">
    <source>
        <dbReference type="ARBA" id="ARBA00023315"/>
    </source>
</evidence>
<dbReference type="InterPro" id="IPR000182">
    <property type="entry name" value="GNAT_dom"/>
</dbReference>
<evidence type="ECO:0000259" key="3">
    <source>
        <dbReference type="PROSITE" id="PS51186"/>
    </source>
</evidence>
<dbReference type="PANTHER" id="PTHR43877:SF1">
    <property type="entry name" value="ACETYLTRANSFERASE"/>
    <property type="match status" value="1"/>
</dbReference>
<sequence>MKKATSAPKADAAHTYPHNLDCNGTDVQIDLLRAGDEDELMAFAQALPEHDLLFMSRDIGQPRVMKAWIRESVELRRMPSLVARARGKVIGCTALMHDDHSWSPHMGELRVVVSADARGLGLGRHLIQEGFVQALSIGLEKLVAQMTTDQRGAIALFESMGFRPEALLAAHVRDRSGRKHDIVMLSHDVAAAQGRMAVMGLGE</sequence>
<keyword evidence="1" id="KW-0808">Transferase</keyword>
<feature type="domain" description="N-acetyltransferase" evidence="3">
    <location>
        <begin position="41"/>
        <end position="189"/>
    </location>
</feature>
<dbReference type="CDD" id="cd04301">
    <property type="entry name" value="NAT_SF"/>
    <property type="match status" value="1"/>
</dbReference>
<dbReference type="PROSITE" id="PS51186">
    <property type="entry name" value="GNAT"/>
    <property type="match status" value="1"/>
</dbReference>
<evidence type="ECO:0000313" key="4">
    <source>
        <dbReference type="EMBL" id="MEJ8845027.1"/>
    </source>
</evidence>
<proteinExistence type="predicted"/>
<reference evidence="4 5" key="1">
    <citation type="submission" date="2024-03" db="EMBL/GenBank/DDBJ databases">
        <title>Novel species of the genus Variovorax.</title>
        <authorList>
            <person name="Liu Q."/>
            <person name="Xin Y.-H."/>
        </authorList>
    </citation>
    <scope>NUCLEOTIDE SEQUENCE [LARGE SCALE GENOMIC DNA]</scope>
    <source>
        <strain evidence="4 5">KACC 18900</strain>
    </source>
</reference>
<comment type="caution">
    <text evidence="4">The sequence shown here is derived from an EMBL/GenBank/DDBJ whole genome shotgun (WGS) entry which is preliminary data.</text>
</comment>
<dbReference type="InterPro" id="IPR016181">
    <property type="entry name" value="Acyl_CoA_acyltransferase"/>
</dbReference>
<dbReference type="PANTHER" id="PTHR43877">
    <property type="entry name" value="AMINOALKYLPHOSPHONATE N-ACETYLTRANSFERASE-RELATED-RELATED"/>
    <property type="match status" value="1"/>
</dbReference>
<organism evidence="4 5">
    <name type="scientific">Variovorax rhizosphaerae</name>
    <dbReference type="NCBI Taxonomy" id="1836200"/>
    <lineage>
        <taxon>Bacteria</taxon>
        <taxon>Pseudomonadati</taxon>
        <taxon>Pseudomonadota</taxon>
        <taxon>Betaproteobacteria</taxon>
        <taxon>Burkholderiales</taxon>
        <taxon>Comamonadaceae</taxon>
        <taxon>Variovorax</taxon>
    </lineage>
</organism>
<dbReference type="Proteomes" id="UP001385892">
    <property type="component" value="Unassembled WGS sequence"/>
</dbReference>
<accession>A0ABU8WBZ9</accession>
<gene>
    <name evidence="4" type="ORF">WKW82_00090</name>
</gene>
<keyword evidence="2" id="KW-0012">Acyltransferase</keyword>